<dbReference type="OrthoDB" id="2023498at2"/>
<protein>
    <submittedName>
        <fullName evidence="1">Uncharacterized protein</fullName>
    </submittedName>
</protein>
<dbReference type="Proteomes" id="UP000183954">
    <property type="component" value="Unassembled WGS sequence"/>
</dbReference>
<proteinExistence type="predicted"/>
<keyword evidence="2" id="KW-1185">Reference proteome</keyword>
<dbReference type="EMBL" id="FQXJ01000003">
    <property type="protein sequence ID" value="SHH18736.1"/>
    <property type="molecule type" value="Genomic_DNA"/>
</dbReference>
<organism evidence="1 2">
    <name type="scientific">Desulfosporosinus lacus DSM 15449</name>
    <dbReference type="NCBI Taxonomy" id="1121420"/>
    <lineage>
        <taxon>Bacteria</taxon>
        <taxon>Bacillati</taxon>
        <taxon>Bacillota</taxon>
        <taxon>Clostridia</taxon>
        <taxon>Eubacteriales</taxon>
        <taxon>Desulfitobacteriaceae</taxon>
        <taxon>Desulfosporosinus</taxon>
    </lineage>
</organism>
<dbReference type="AlphaFoldDB" id="A0A1M5QY04"/>
<dbReference type="Pfam" id="PF22541">
    <property type="entry name" value="DUF7005"/>
    <property type="match status" value="1"/>
</dbReference>
<evidence type="ECO:0000313" key="1">
    <source>
        <dbReference type="EMBL" id="SHH18736.1"/>
    </source>
</evidence>
<reference evidence="2" key="1">
    <citation type="submission" date="2016-11" db="EMBL/GenBank/DDBJ databases">
        <authorList>
            <person name="Varghese N."/>
            <person name="Submissions S."/>
        </authorList>
    </citation>
    <scope>NUCLEOTIDE SEQUENCE [LARGE SCALE GENOMIC DNA]</scope>
    <source>
        <strain evidence="2">DSM 15449</strain>
    </source>
</reference>
<gene>
    <name evidence="1" type="ORF">SAMN02746098_00395</name>
</gene>
<dbReference type="RefSeq" id="WP_073027438.1">
    <property type="nucleotide sequence ID" value="NZ_FQXJ01000003.1"/>
</dbReference>
<name>A0A1M5QY04_9FIRM</name>
<accession>A0A1M5QY04</accession>
<dbReference type="InterPro" id="IPR054274">
    <property type="entry name" value="DUF7005"/>
</dbReference>
<sequence length="386" mass="44231">MDKKIVRRNVLQELGATAAEITELLHYNKNVFHREDNAETLSFPLSDEPFVAAWEKYALEAKSKGVYATLRENLVQFQFPIHEGISATEGYKAVVNAGKDLTAGEAGLHFEKSELLDLVIHSSSAGKIPLIITRHRNDFVSLVRALAMKNEPQPIPDSMGALIISGYNNWGRVRDYRRMWEGKERKWGGENWQQEFRRLIPQKELYQDRFIILSNGFYSAVQASELGISSEEWREASLVIRREHECAHYFTRRVFSSMRNNMLDELIADYMGITAAMKTYRADWFLRFVGLEDFPLHRAGGRINNYRGTPPLSAGAFEILKQLVKASAERLEIFHRRFRDKIDLPGGRTKMLLALAQLTLEELASSESELLIETNLDTMTRGRMEA</sequence>
<evidence type="ECO:0000313" key="2">
    <source>
        <dbReference type="Proteomes" id="UP000183954"/>
    </source>
</evidence>
<dbReference type="STRING" id="1121420.SAMN02746098_00395"/>